<dbReference type="PROSITE" id="PS50058">
    <property type="entry name" value="G_PROTEIN_GAMMA"/>
    <property type="match status" value="1"/>
</dbReference>
<dbReference type="InterPro" id="IPR036284">
    <property type="entry name" value="GGL_sf"/>
</dbReference>
<evidence type="ECO:0000256" key="7">
    <source>
        <dbReference type="RuleBase" id="RU361229"/>
    </source>
</evidence>
<evidence type="ECO:0000313" key="10">
    <source>
        <dbReference type="EMBL" id="MBZ3879568.1"/>
    </source>
</evidence>
<feature type="transmembrane region" description="Helical" evidence="7">
    <location>
        <begin position="141"/>
        <end position="162"/>
    </location>
</feature>
<evidence type="ECO:0000256" key="6">
    <source>
        <dbReference type="ARBA" id="ARBA00023136"/>
    </source>
</evidence>
<dbReference type="SUPFAM" id="SSF48670">
    <property type="entry name" value="Transducin (heterotrimeric G protein), gamma chain"/>
    <property type="match status" value="1"/>
</dbReference>
<comment type="function">
    <text evidence="7">Involved in the maturation of specific proteins in the endoplasmic reticulum.</text>
</comment>
<evidence type="ECO:0000256" key="5">
    <source>
        <dbReference type="ARBA" id="ARBA00022989"/>
    </source>
</evidence>
<keyword evidence="4 7" id="KW-0256">Endoplasmic reticulum</keyword>
<feature type="transmembrane region" description="Helical" evidence="7">
    <location>
        <begin position="535"/>
        <end position="555"/>
    </location>
</feature>
<dbReference type="SMART" id="SM00224">
    <property type="entry name" value="GGL"/>
    <property type="match status" value="1"/>
</dbReference>
<evidence type="ECO:0000313" key="11">
    <source>
        <dbReference type="Proteomes" id="UP001166674"/>
    </source>
</evidence>
<keyword evidence="6 7" id="KW-0472">Membrane</keyword>
<dbReference type="InterPro" id="IPR057433">
    <property type="entry name" value="LMF1/2_C"/>
</dbReference>
<dbReference type="InterPro" id="IPR057434">
    <property type="entry name" value="LMF1/2_N"/>
</dbReference>
<evidence type="ECO:0000256" key="4">
    <source>
        <dbReference type="ARBA" id="ARBA00022824"/>
    </source>
</evidence>
<protein>
    <recommendedName>
        <fullName evidence="7">Lipase maturation factor</fullName>
    </recommendedName>
</protein>
<comment type="similarity">
    <text evidence="2 7">Belongs to the lipase maturation factor family.</text>
</comment>
<keyword evidence="3 7" id="KW-0812">Transmembrane</keyword>
<dbReference type="GO" id="GO:0005789">
    <property type="term" value="C:endoplasmic reticulum membrane"/>
    <property type="evidence" value="ECO:0007669"/>
    <property type="project" value="UniProtKB-SubCell"/>
</dbReference>
<accession>A0AA41SWK7</accession>
<keyword evidence="5 7" id="KW-1133">Transmembrane helix</keyword>
<dbReference type="InterPro" id="IPR009613">
    <property type="entry name" value="LMF"/>
</dbReference>
<reference evidence="10" key="1">
    <citation type="submission" date="2020-03" db="EMBL/GenBank/DDBJ databases">
        <title>Studies in the Genomics of Life Span.</title>
        <authorList>
            <person name="Glass D."/>
        </authorList>
    </citation>
    <scope>NUCLEOTIDE SEQUENCE</scope>
    <source>
        <strain evidence="10">SUZIE</strain>
        <tissue evidence="10">Muscle</tissue>
    </source>
</reference>
<dbReference type="Pfam" id="PF00631">
    <property type="entry name" value="G-gamma"/>
    <property type="match status" value="1"/>
</dbReference>
<dbReference type="PANTHER" id="PTHR14463:SF10">
    <property type="entry name" value="LIPASE MATURATION FACTOR 1"/>
    <property type="match status" value="1"/>
</dbReference>
<comment type="subcellular location">
    <subcellularLocation>
        <location evidence="1 7">Endoplasmic reticulum membrane</location>
        <topology evidence="1 7">Multi-pass membrane protein</topology>
    </subcellularLocation>
</comment>
<evidence type="ECO:0000256" key="8">
    <source>
        <dbReference type="SAM" id="MobiDB-lite"/>
    </source>
</evidence>
<keyword evidence="11" id="KW-1185">Reference proteome</keyword>
<feature type="transmembrane region" description="Helical" evidence="7">
    <location>
        <begin position="43"/>
        <end position="65"/>
    </location>
</feature>
<dbReference type="InterPro" id="IPR015898">
    <property type="entry name" value="G-protein_gamma-like_dom"/>
</dbReference>
<dbReference type="GO" id="GO:0051604">
    <property type="term" value="P:protein maturation"/>
    <property type="evidence" value="ECO:0007669"/>
    <property type="project" value="InterPro"/>
</dbReference>
<organism evidence="10 11">
    <name type="scientific">Sciurus carolinensis</name>
    <name type="common">Eastern gray squirrel</name>
    <dbReference type="NCBI Taxonomy" id="30640"/>
    <lineage>
        <taxon>Eukaryota</taxon>
        <taxon>Metazoa</taxon>
        <taxon>Chordata</taxon>
        <taxon>Craniata</taxon>
        <taxon>Vertebrata</taxon>
        <taxon>Euteleostomi</taxon>
        <taxon>Mammalia</taxon>
        <taxon>Eutheria</taxon>
        <taxon>Euarchontoglires</taxon>
        <taxon>Glires</taxon>
        <taxon>Rodentia</taxon>
        <taxon>Sciuromorpha</taxon>
        <taxon>Sciuridae</taxon>
        <taxon>Sciurinae</taxon>
        <taxon>Sciurini</taxon>
        <taxon>Sciurus</taxon>
    </lineage>
</organism>
<dbReference type="Pfam" id="PF06762">
    <property type="entry name" value="LMF1"/>
    <property type="match status" value="2"/>
</dbReference>
<evidence type="ECO:0000256" key="2">
    <source>
        <dbReference type="ARBA" id="ARBA00005512"/>
    </source>
</evidence>
<feature type="region of interest" description="Disordered" evidence="8">
    <location>
        <begin position="1020"/>
        <end position="1044"/>
    </location>
</feature>
<dbReference type="Proteomes" id="UP001166674">
    <property type="component" value="Unassembled WGS sequence"/>
</dbReference>
<comment type="caution">
    <text evidence="10">The sequence shown here is derived from an EMBL/GenBank/DDBJ whole genome shotgun (WGS) entry which is preliminary data.</text>
</comment>
<name>A0AA41SWK7_SCICA</name>
<sequence>MAAPEGSLRRRKAGDSDLGSGSPPAPGRDDASCSARLRAGTFWLTRIVLLRALAFVYSVAFLVALHQNKQLIGDRGLLPCRAYLKSVQHYFQGQGAWGAWSYAPTVIWLLDWSDMDFNLDLLAVLGLGISCFVLMTGCANMILMAALWGLYLSLVNVGQVWYSFGWESQLLETGFLGIFLCPWWTLSRLPRHTPTSRIVLWGFRWLIFRIMLGAGLVKIRGDQCWRDLTCLDFHYEATWKTNGRGCGKLPRGSLQTHDRAEWLCVDSVGTWAHTRPHCSQGSCRVATPGFTLPLWAARSPSSVGRAAGLGLTGPAGRASTRCWVGRRLARGQLSACPTSRRPCAKKSPRAPRPALFSGGGGSSEAADAPRWVPGRSAGRGGRGLRCGKRTVLPVPASFVLLVFFLSTRLGGGQQRRLLSGERVEAAPSGPGRDPAAAPLSPVLCRGPRPALQLLLGSQPAEPGRGPAPAGLWPRKPGTILLETQPVPSPLAYFLHRTPWWVHRFEVLGSHFLELLVPFFLFLGRRMCILHGVLQILFQVALILSGNVSFLNWLTIVPSLACFDDASLGFLFPSGPAGLKDRVLRLQDGEASGAQPQPRHVGRAVRSVVHLSLGILVACLSLPVVLNLLSAKQVMNATFSSLRIVNSYGAFGSITKERTEVILQGTASPNASAPGAVWEDYEFKCKPGDPWRRPCLLSPYHYRLDWLMWLAAFQTYEHNEWILHLAGKLLANDAQALSLLASSPFEGRAPPRWIRAEHWRYRFSLPGGRHAAEGKWWVRRRIGPYFPPLRLQDLEGYFRERSCLRAALATGPRALRLPTRHSPSLGRLPAAHSPSRGSAHAPTARPRPDWVTLISPGPPLPRESRLQMPSAAQSAPGRHPDPEGLPGSWTRAVPESRSQARRHGPGPGILQAAPMGLHRFGSSRHFALSRLREQSNELRHSAPPLPGSKMAVKPHPFLLRTEVISRSGSNDAGSGWPWLEVGRGFAFRPESGTFARRARPSRGSAQPDLVPACAAVRRDRGRRGVCGRRPGSGSGGSPRLATSEAPDAMEEWDVPQMKKEVESLKYQLAFKREMSSKTIPELLKWIEDGIPKDPFLNPDLMKNNPWVEKGKCAIL</sequence>
<dbReference type="GO" id="GO:0007186">
    <property type="term" value="P:G protein-coupled receptor signaling pathway"/>
    <property type="evidence" value="ECO:0007669"/>
    <property type="project" value="InterPro"/>
</dbReference>
<dbReference type="EMBL" id="JAATJV010367800">
    <property type="protein sequence ID" value="MBZ3879568.1"/>
    <property type="molecule type" value="Genomic_DNA"/>
</dbReference>
<dbReference type="Pfam" id="PF25179">
    <property type="entry name" value="LMF1_C"/>
    <property type="match status" value="1"/>
</dbReference>
<gene>
    <name evidence="10" type="ORF">SUZIE_153585</name>
</gene>
<feature type="region of interest" description="Disordered" evidence="8">
    <location>
        <begin position="814"/>
        <end position="905"/>
    </location>
</feature>
<feature type="region of interest" description="Disordered" evidence="8">
    <location>
        <begin position="339"/>
        <end position="382"/>
    </location>
</feature>
<dbReference type="Gene3D" id="4.10.260.10">
    <property type="entry name" value="Transducin (heterotrimeric G protein), gamma chain"/>
    <property type="match status" value="1"/>
</dbReference>
<dbReference type="CDD" id="cd00068">
    <property type="entry name" value="GGL"/>
    <property type="match status" value="1"/>
</dbReference>
<dbReference type="PANTHER" id="PTHR14463">
    <property type="entry name" value="LIPASE MATURATION FACTOR"/>
    <property type="match status" value="1"/>
</dbReference>
<feature type="transmembrane region" description="Helical" evidence="7">
    <location>
        <begin position="607"/>
        <end position="628"/>
    </location>
</feature>
<evidence type="ECO:0000259" key="9">
    <source>
        <dbReference type="PROSITE" id="PS50058"/>
    </source>
</evidence>
<feature type="transmembrane region" description="Helical" evidence="7">
    <location>
        <begin position="117"/>
        <end position="135"/>
    </location>
</feature>
<feature type="domain" description="G protein gamma" evidence="9">
    <location>
        <begin position="1049"/>
        <end position="1114"/>
    </location>
</feature>
<evidence type="ECO:0000256" key="3">
    <source>
        <dbReference type="ARBA" id="ARBA00022692"/>
    </source>
</evidence>
<dbReference type="SMART" id="SM01224">
    <property type="entry name" value="G_gamma"/>
    <property type="match status" value="1"/>
</dbReference>
<feature type="region of interest" description="Disordered" evidence="8">
    <location>
        <begin position="1"/>
        <end position="31"/>
    </location>
</feature>
<proteinExistence type="inferred from homology"/>
<evidence type="ECO:0000256" key="1">
    <source>
        <dbReference type="ARBA" id="ARBA00004477"/>
    </source>
</evidence>
<dbReference type="AlphaFoldDB" id="A0AA41SWK7"/>